<dbReference type="RefSeq" id="WP_189902958.1">
    <property type="nucleotide sequence ID" value="NZ_BNBC01000021.1"/>
</dbReference>
<dbReference type="SUPFAM" id="SSF47336">
    <property type="entry name" value="ACP-like"/>
    <property type="match status" value="1"/>
</dbReference>
<dbReference type="Proteomes" id="UP000641386">
    <property type="component" value="Unassembled WGS sequence"/>
</dbReference>
<dbReference type="Pfam" id="PF00550">
    <property type="entry name" value="PP-binding"/>
    <property type="match status" value="1"/>
</dbReference>
<evidence type="ECO:0000256" key="2">
    <source>
        <dbReference type="ARBA" id="ARBA00022553"/>
    </source>
</evidence>
<dbReference type="GO" id="GO:0031177">
    <property type="term" value="F:phosphopantetheine binding"/>
    <property type="evidence" value="ECO:0007669"/>
    <property type="project" value="InterPro"/>
</dbReference>
<keyword evidence="1" id="KW-0596">Phosphopantetheine</keyword>
<evidence type="ECO:0000313" key="5">
    <source>
        <dbReference type="Proteomes" id="UP000641386"/>
    </source>
</evidence>
<evidence type="ECO:0000256" key="1">
    <source>
        <dbReference type="ARBA" id="ARBA00022450"/>
    </source>
</evidence>
<reference evidence="4" key="1">
    <citation type="journal article" date="2014" name="Int. J. Syst. Evol. Microbiol.">
        <title>Complete genome sequence of Corynebacterium casei LMG S-19264T (=DSM 44701T), isolated from a smear-ripened cheese.</title>
        <authorList>
            <consortium name="US DOE Joint Genome Institute (JGI-PGF)"/>
            <person name="Walter F."/>
            <person name="Albersmeier A."/>
            <person name="Kalinowski J."/>
            <person name="Ruckert C."/>
        </authorList>
    </citation>
    <scope>NUCLEOTIDE SEQUENCE</scope>
    <source>
        <strain evidence="4">JCM 3302</strain>
    </source>
</reference>
<evidence type="ECO:0000259" key="3">
    <source>
        <dbReference type="PROSITE" id="PS50075"/>
    </source>
</evidence>
<evidence type="ECO:0000313" key="4">
    <source>
        <dbReference type="EMBL" id="GHE84116.1"/>
    </source>
</evidence>
<feature type="domain" description="Carrier" evidence="3">
    <location>
        <begin position="14"/>
        <end position="88"/>
    </location>
</feature>
<keyword evidence="5" id="KW-1185">Reference proteome</keyword>
<sequence length="96" mass="10468">MTTPTSRHTPAGTAAPHDWLLDRLSLYLRRAPDTIDPTVPLAEYGMDSVSALSLCGDLEDAFGLEVEPTLLWDHPTVESLTGYLCAALPGMSERLR</sequence>
<gene>
    <name evidence="4" type="ORF">GCM10014715_45210</name>
</gene>
<organism evidence="4 5">
    <name type="scientific">Streptomyces spiralis</name>
    <dbReference type="NCBI Taxonomy" id="66376"/>
    <lineage>
        <taxon>Bacteria</taxon>
        <taxon>Bacillati</taxon>
        <taxon>Actinomycetota</taxon>
        <taxon>Actinomycetes</taxon>
        <taxon>Kitasatosporales</taxon>
        <taxon>Streptomycetaceae</taxon>
        <taxon>Streptomyces</taxon>
    </lineage>
</organism>
<dbReference type="SMART" id="SM00823">
    <property type="entry name" value="PKS_PP"/>
    <property type="match status" value="1"/>
</dbReference>
<dbReference type="InterPro" id="IPR009081">
    <property type="entry name" value="PP-bd_ACP"/>
</dbReference>
<reference evidence="4" key="2">
    <citation type="submission" date="2020-09" db="EMBL/GenBank/DDBJ databases">
        <authorList>
            <person name="Sun Q."/>
            <person name="Ohkuma M."/>
        </authorList>
    </citation>
    <scope>NUCLEOTIDE SEQUENCE</scope>
    <source>
        <strain evidence="4">JCM 3302</strain>
    </source>
</reference>
<dbReference type="PROSITE" id="PS50075">
    <property type="entry name" value="CARRIER"/>
    <property type="match status" value="1"/>
</dbReference>
<keyword evidence="2" id="KW-0597">Phosphoprotein</keyword>
<proteinExistence type="predicted"/>
<dbReference type="SMART" id="SM01294">
    <property type="entry name" value="PKS_PP_betabranch"/>
    <property type="match status" value="1"/>
</dbReference>
<dbReference type="InterPro" id="IPR036736">
    <property type="entry name" value="ACP-like_sf"/>
</dbReference>
<comment type="caution">
    <text evidence="4">The sequence shown here is derived from an EMBL/GenBank/DDBJ whole genome shotgun (WGS) entry which is preliminary data.</text>
</comment>
<protein>
    <recommendedName>
        <fullName evidence="3">Carrier domain-containing protein</fullName>
    </recommendedName>
</protein>
<dbReference type="AlphaFoldDB" id="A0A919DV21"/>
<dbReference type="GO" id="GO:0017000">
    <property type="term" value="P:antibiotic biosynthetic process"/>
    <property type="evidence" value="ECO:0007669"/>
    <property type="project" value="UniProtKB-ARBA"/>
</dbReference>
<accession>A0A919DV21</accession>
<dbReference type="Gene3D" id="1.10.1200.10">
    <property type="entry name" value="ACP-like"/>
    <property type="match status" value="1"/>
</dbReference>
<dbReference type="EMBL" id="BNBC01000021">
    <property type="protein sequence ID" value="GHE84116.1"/>
    <property type="molecule type" value="Genomic_DNA"/>
</dbReference>
<dbReference type="InterPro" id="IPR020806">
    <property type="entry name" value="PKS_PP-bd"/>
</dbReference>
<name>A0A919DV21_9ACTN</name>